<reference evidence="3" key="1">
    <citation type="journal article" date="2011" name="Nat. Commun.">
        <title>Effector diversification within compartments of the Leptosphaeria maculans genome affected by Repeat-Induced Point mutations.</title>
        <authorList>
            <person name="Rouxel T."/>
            <person name="Grandaubert J."/>
            <person name="Hane J.K."/>
            <person name="Hoede C."/>
            <person name="van de Wouw A.P."/>
            <person name="Couloux A."/>
            <person name="Dominguez V."/>
            <person name="Anthouard V."/>
            <person name="Bally P."/>
            <person name="Bourras S."/>
            <person name="Cozijnsen A.J."/>
            <person name="Ciuffetti L.M."/>
            <person name="Degrave A."/>
            <person name="Dilmaghani A."/>
            <person name="Duret L."/>
            <person name="Fudal I."/>
            <person name="Goodwin S.B."/>
            <person name="Gout L."/>
            <person name="Glaser N."/>
            <person name="Linglin J."/>
            <person name="Kema G.H.J."/>
            <person name="Lapalu N."/>
            <person name="Lawrence C.B."/>
            <person name="May K."/>
            <person name="Meyer M."/>
            <person name="Ollivier B."/>
            <person name="Poulain J."/>
            <person name="Schoch C.L."/>
            <person name="Simon A."/>
            <person name="Spatafora J.W."/>
            <person name="Stachowiak A."/>
            <person name="Turgeon B.G."/>
            <person name="Tyler B.M."/>
            <person name="Vincent D."/>
            <person name="Weissenbach J."/>
            <person name="Amselem J."/>
            <person name="Quesneville H."/>
            <person name="Oliver R.P."/>
            <person name="Wincker P."/>
            <person name="Balesdent M.-H."/>
            <person name="Howlett B.J."/>
        </authorList>
    </citation>
    <scope>NUCLEOTIDE SEQUENCE [LARGE SCALE GENOMIC DNA]</scope>
    <source>
        <strain evidence="3">JN3 / isolate v23.1.3 / race Av1-4-5-6-7-8</strain>
    </source>
</reference>
<sequence>MTSSTTRIANTPPKDKTPAVNRFGISLRVKQKGNAQKNKTVHNDDKARD</sequence>
<dbReference type="HOGENOM" id="CLU_3143411_0_0_1"/>
<dbReference type="Proteomes" id="UP000002668">
    <property type="component" value="Genome"/>
</dbReference>
<feature type="region of interest" description="Disordered" evidence="1">
    <location>
        <begin position="1"/>
        <end position="49"/>
    </location>
</feature>
<keyword evidence="3" id="KW-1185">Reference proteome</keyword>
<accession>E5ACJ5</accession>
<evidence type="ECO:0000256" key="1">
    <source>
        <dbReference type="SAM" id="MobiDB-lite"/>
    </source>
</evidence>
<dbReference type="InParanoid" id="E5ACJ5"/>
<protein>
    <submittedName>
        <fullName evidence="2">Predicted protein</fullName>
    </submittedName>
</protein>
<dbReference type="EMBL" id="FP929139">
    <property type="protein sequence ID" value="CBY02197.1"/>
    <property type="molecule type" value="Genomic_DNA"/>
</dbReference>
<gene>
    <name evidence="2" type="ORF">LEMA_P009840.1</name>
</gene>
<dbReference type="VEuPathDB" id="FungiDB:LEMA_P009840.1"/>
<organism evidence="2 3">
    <name type="scientific">Leptosphaeria maculans (strain JN3 / isolate v23.1.3 / race Av1-4-5-6-7-8)</name>
    <name type="common">Blackleg fungus</name>
    <name type="synonym">Phoma lingam</name>
    <dbReference type="NCBI Taxonomy" id="985895"/>
    <lineage>
        <taxon>Eukaryota</taxon>
        <taxon>Fungi</taxon>
        <taxon>Dikarya</taxon>
        <taxon>Ascomycota</taxon>
        <taxon>Pezizomycotina</taxon>
        <taxon>Dothideomycetes</taxon>
        <taxon>Pleosporomycetidae</taxon>
        <taxon>Pleosporales</taxon>
        <taxon>Pleosporineae</taxon>
        <taxon>Leptosphaeriaceae</taxon>
        <taxon>Plenodomus</taxon>
        <taxon>Plenodomus lingam/Leptosphaeria maculans species complex</taxon>
    </lineage>
</organism>
<proteinExistence type="predicted"/>
<dbReference type="AlphaFoldDB" id="E5ACJ5"/>
<evidence type="ECO:0000313" key="3">
    <source>
        <dbReference type="Proteomes" id="UP000002668"/>
    </source>
</evidence>
<name>E5ACJ5_LEPMJ</name>
<evidence type="ECO:0000313" key="2">
    <source>
        <dbReference type="EMBL" id="CBY02197.1"/>
    </source>
</evidence>